<feature type="transmembrane region" description="Helical" evidence="1">
    <location>
        <begin position="52"/>
        <end position="73"/>
    </location>
</feature>
<dbReference type="GO" id="GO:0080120">
    <property type="term" value="P:CAAX-box protein maturation"/>
    <property type="evidence" value="ECO:0007669"/>
    <property type="project" value="UniProtKB-ARBA"/>
</dbReference>
<feature type="domain" description="CAAX prenyl protease 2/Lysostaphin resistance protein A-like" evidence="2">
    <location>
        <begin position="129"/>
        <end position="213"/>
    </location>
</feature>
<dbReference type="Proteomes" id="UP000006056">
    <property type="component" value="Chromosome"/>
</dbReference>
<evidence type="ECO:0000256" key="1">
    <source>
        <dbReference type="SAM" id="Phobius"/>
    </source>
</evidence>
<dbReference type="InterPro" id="IPR003675">
    <property type="entry name" value="Rce1/LyrA-like_dom"/>
</dbReference>
<dbReference type="GO" id="GO:0004175">
    <property type="term" value="F:endopeptidase activity"/>
    <property type="evidence" value="ECO:0007669"/>
    <property type="project" value="UniProtKB-ARBA"/>
</dbReference>
<evidence type="ECO:0000313" key="3">
    <source>
        <dbReference type="EMBL" id="AFL90022.1"/>
    </source>
</evidence>
<accession>I3ZLA4</accession>
<keyword evidence="4" id="KW-1185">Reference proteome</keyword>
<proteinExistence type="predicted"/>
<dbReference type="HOGENOM" id="CLU_1250119_0_0_0"/>
<name>I3ZLA4_TERRK</name>
<feature type="transmembrane region" description="Helical" evidence="1">
    <location>
        <begin position="94"/>
        <end position="112"/>
    </location>
</feature>
<keyword evidence="1" id="KW-0472">Membrane</keyword>
<evidence type="ECO:0000313" key="4">
    <source>
        <dbReference type="Proteomes" id="UP000006056"/>
    </source>
</evidence>
<evidence type="ECO:0000259" key="2">
    <source>
        <dbReference type="Pfam" id="PF02517"/>
    </source>
</evidence>
<sequence length="221" mass="24233">MIDASLNPWRPISSVLVGVAALVATVVTLALFKSGIWRICFWCDLTTAELSSLSVIASCAVATGVGWACTAIVRRRTPVGFWESIDWRPTWRGILTGSAIGVFCCLLTMLISTRRNDLSLHVAVIDRPLLLVVLSVVLLEPLTEEIYFRGILFCGLKSKLNPYLSAGIVTAIFAFLHPQHRGIVLPIALTLGVFRIVGRSTSSCFALHLAYNLSMLLWGFR</sequence>
<protein>
    <submittedName>
        <fullName evidence="3">CAAX amino terminal protease family</fullName>
    </submittedName>
</protein>
<dbReference type="AlphaFoldDB" id="I3ZLA4"/>
<gene>
    <name evidence="3" type="ordered locus">Terro_3813</name>
</gene>
<keyword evidence="1" id="KW-1133">Transmembrane helix</keyword>
<organism evidence="3 4">
    <name type="scientific">Terriglobus roseus (strain DSM 18391 / NRRL B-41598 / KBS 63)</name>
    <dbReference type="NCBI Taxonomy" id="926566"/>
    <lineage>
        <taxon>Bacteria</taxon>
        <taxon>Pseudomonadati</taxon>
        <taxon>Acidobacteriota</taxon>
        <taxon>Terriglobia</taxon>
        <taxon>Terriglobales</taxon>
        <taxon>Acidobacteriaceae</taxon>
        <taxon>Terriglobus</taxon>
    </lineage>
</organism>
<keyword evidence="1" id="KW-0812">Transmembrane</keyword>
<dbReference type="GO" id="GO:0006508">
    <property type="term" value="P:proteolysis"/>
    <property type="evidence" value="ECO:0007669"/>
    <property type="project" value="UniProtKB-KW"/>
</dbReference>
<dbReference type="KEGG" id="trs:Terro_3813"/>
<dbReference type="EMBL" id="CP003379">
    <property type="protein sequence ID" value="AFL90022.1"/>
    <property type="molecule type" value="Genomic_DNA"/>
</dbReference>
<dbReference type="eggNOG" id="COG1266">
    <property type="taxonomic scope" value="Bacteria"/>
</dbReference>
<dbReference type="Pfam" id="PF02517">
    <property type="entry name" value="Rce1-like"/>
    <property type="match status" value="1"/>
</dbReference>
<reference evidence="3 4" key="1">
    <citation type="submission" date="2012-06" db="EMBL/GenBank/DDBJ databases">
        <title>Complete genome of Terriglobus roseus DSM 18391.</title>
        <authorList>
            <consortium name="US DOE Joint Genome Institute (JGI-PGF)"/>
            <person name="Lucas S."/>
            <person name="Copeland A."/>
            <person name="Lapidus A."/>
            <person name="Glavina del Rio T."/>
            <person name="Dalin E."/>
            <person name="Tice H."/>
            <person name="Bruce D."/>
            <person name="Goodwin L."/>
            <person name="Pitluck S."/>
            <person name="Peters L."/>
            <person name="Mikhailova N."/>
            <person name="Munk A.C.C."/>
            <person name="Kyrpides N."/>
            <person name="Mavromatis K."/>
            <person name="Ivanova N."/>
            <person name="Brettin T."/>
            <person name="Detter J.C."/>
            <person name="Han C."/>
            <person name="Larimer F."/>
            <person name="Land M."/>
            <person name="Hauser L."/>
            <person name="Markowitz V."/>
            <person name="Cheng J.-F."/>
            <person name="Hugenholtz P."/>
            <person name="Woyke T."/>
            <person name="Wu D."/>
            <person name="Brambilla E."/>
            <person name="Klenk H.-P."/>
            <person name="Eisen J.A."/>
        </authorList>
    </citation>
    <scope>NUCLEOTIDE SEQUENCE [LARGE SCALE GENOMIC DNA]</scope>
    <source>
        <strain evidence="4">DSM 18391 / NRRL B-41598 / KBS 63</strain>
    </source>
</reference>
<keyword evidence="3" id="KW-0378">Hydrolase</keyword>
<feature type="transmembrane region" description="Helical" evidence="1">
    <location>
        <begin position="12"/>
        <end position="32"/>
    </location>
</feature>
<keyword evidence="3" id="KW-0645">Protease</keyword>